<evidence type="ECO:0000256" key="6">
    <source>
        <dbReference type="RuleBase" id="RU003465"/>
    </source>
</evidence>
<dbReference type="Pfam" id="PF00481">
    <property type="entry name" value="PP2C"/>
    <property type="match status" value="1"/>
</dbReference>
<gene>
    <name evidence="8" type="ORF">SteCoe_16503</name>
</gene>
<dbReference type="SUPFAM" id="SSF81606">
    <property type="entry name" value="PP2C-like"/>
    <property type="match status" value="1"/>
</dbReference>
<comment type="similarity">
    <text evidence="6">Belongs to the PP2C family.</text>
</comment>
<feature type="domain" description="PPM-type phosphatase" evidence="7">
    <location>
        <begin position="145"/>
        <end position="434"/>
    </location>
</feature>
<dbReference type="SMART" id="SM00332">
    <property type="entry name" value="PP2Cc"/>
    <property type="match status" value="1"/>
</dbReference>
<dbReference type="GO" id="GO:0046872">
    <property type="term" value="F:metal ion binding"/>
    <property type="evidence" value="ECO:0007669"/>
    <property type="project" value="UniProtKB-KW"/>
</dbReference>
<organism evidence="8 9">
    <name type="scientific">Stentor coeruleus</name>
    <dbReference type="NCBI Taxonomy" id="5963"/>
    <lineage>
        <taxon>Eukaryota</taxon>
        <taxon>Sar</taxon>
        <taxon>Alveolata</taxon>
        <taxon>Ciliophora</taxon>
        <taxon>Postciliodesmatophora</taxon>
        <taxon>Heterotrichea</taxon>
        <taxon>Heterotrichida</taxon>
        <taxon>Stentoridae</taxon>
        <taxon>Stentor</taxon>
    </lineage>
</organism>
<dbReference type="InterPro" id="IPR036457">
    <property type="entry name" value="PPM-type-like_dom_sf"/>
</dbReference>
<proteinExistence type="inferred from homology"/>
<evidence type="ECO:0000256" key="4">
    <source>
        <dbReference type="ARBA" id="ARBA00022912"/>
    </source>
</evidence>
<reference evidence="8 9" key="1">
    <citation type="submission" date="2016-11" db="EMBL/GenBank/DDBJ databases">
        <title>The macronuclear genome of Stentor coeruleus: a giant cell with tiny introns.</title>
        <authorList>
            <person name="Slabodnick M."/>
            <person name="Ruby J.G."/>
            <person name="Reiff S.B."/>
            <person name="Swart E.C."/>
            <person name="Gosai S."/>
            <person name="Prabakaran S."/>
            <person name="Witkowska E."/>
            <person name="Larue G.E."/>
            <person name="Fisher S."/>
            <person name="Freeman R.M."/>
            <person name="Gunawardena J."/>
            <person name="Chu W."/>
            <person name="Stover N.A."/>
            <person name="Gregory B.D."/>
            <person name="Nowacki M."/>
            <person name="Derisi J."/>
            <person name="Roy S.W."/>
            <person name="Marshall W.F."/>
            <person name="Sood P."/>
        </authorList>
    </citation>
    <scope>NUCLEOTIDE SEQUENCE [LARGE SCALE GENOMIC DNA]</scope>
    <source>
        <strain evidence="8">WM001</strain>
    </source>
</reference>
<name>A0A1R2C1B7_9CILI</name>
<evidence type="ECO:0000259" key="7">
    <source>
        <dbReference type="PROSITE" id="PS51746"/>
    </source>
</evidence>
<dbReference type="EMBL" id="MPUH01000329">
    <property type="protein sequence ID" value="OMJ82735.1"/>
    <property type="molecule type" value="Genomic_DNA"/>
</dbReference>
<dbReference type="OrthoDB" id="10264738at2759"/>
<dbReference type="GO" id="GO:0004722">
    <property type="term" value="F:protein serine/threonine phosphatase activity"/>
    <property type="evidence" value="ECO:0007669"/>
    <property type="project" value="InterPro"/>
</dbReference>
<evidence type="ECO:0000313" key="8">
    <source>
        <dbReference type="EMBL" id="OMJ82735.1"/>
    </source>
</evidence>
<keyword evidence="9" id="KW-1185">Reference proteome</keyword>
<dbReference type="PANTHER" id="PTHR47992">
    <property type="entry name" value="PROTEIN PHOSPHATASE"/>
    <property type="match status" value="1"/>
</dbReference>
<dbReference type="InterPro" id="IPR000222">
    <property type="entry name" value="PP2C_BS"/>
</dbReference>
<dbReference type="CDD" id="cd00143">
    <property type="entry name" value="PP2Cc"/>
    <property type="match status" value="1"/>
</dbReference>
<dbReference type="Gene3D" id="3.60.40.10">
    <property type="entry name" value="PPM-type phosphatase domain"/>
    <property type="match status" value="1"/>
</dbReference>
<dbReference type="GO" id="GO:0016020">
    <property type="term" value="C:membrane"/>
    <property type="evidence" value="ECO:0007669"/>
    <property type="project" value="UniProtKB-SubCell"/>
</dbReference>
<evidence type="ECO:0000256" key="3">
    <source>
        <dbReference type="ARBA" id="ARBA00022801"/>
    </source>
</evidence>
<dbReference type="AlphaFoldDB" id="A0A1R2C1B7"/>
<evidence type="ECO:0000256" key="1">
    <source>
        <dbReference type="ARBA" id="ARBA00004170"/>
    </source>
</evidence>
<sequence length="436" mass="48680">MKIRHPASKSAKPIILTLRSSESSPAITKATITNIPSKIAHFKSRNFSQSNLAQLLQSPQSNYLKPIQTIKALHKKPSSSNRPSPNKLIPRKKLTFLSPAADLSTKVNKPQIESSIRKPTKRRTHSMECDILESTNNHISRCLYKTRIGSINGENKKQNQDSFIIKNNFLGIYGNYFFSVCDGHGLHGHLVSRFIKLKLPEFLENSIFQYQSSLENTDNSTLNDGVLIEKSYSLAIKNLEKNLKTEDFDTDFSGTTAVSIIILGKIIVCGNIGDSRAVLGRKTFKWDSKDLSRDHKPDLQSEKTRIDYYGGRIFPYFNTNGAPVGPLRVWLKDTSVPGIAMSRSIGDNVAASVGVISEPEFLIHNIKKEDRFIIIASDGLWEFITSKEAVDIVGLLIDEGNSHLACESLVNEAVKRWNENDGTVDDVTVLVVFFNV</sequence>
<evidence type="ECO:0000256" key="2">
    <source>
        <dbReference type="ARBA" id="ARBA00022723"/>
    </source>
</evidence>
<comment type="subcellular location">
    <subcellularLocation>
        <location evidence="1">Membrane</location>
        <topology evidence="1">Peripheral membrane protein</topology>
    </subcellularLocation>
</comment>
<keyword evidence="3 6" id="KW-0378">Hydrolase</keyword>
<keyword evidence="4 6" id="KW-0904">Protein phosphatase</keyword>
<dbReference type="InterPro" id="IPR001932">
    <property type="entry name" value="PPM-type_phosphatase-like_dom"/>
</dbReference>
<protein>
    <recommendedName>
        <fullName evidence="7">PPM-type phosphatase domain-containing protein</fullName>
    </recommendedName>
</protein>
<dbReference type="PROSITE" id="PS01032">
    <property type="entry name" value="PPM_1"/>
    <property type="match status" value="1"/>
</dbReference>
<dbReference type="Proteomes" id="UP000187209">
    <property type="component" value="Unassembled WGS sequence"/>
</dbReference>
<evidence type="ECO:0000313" key="9">
    <source>
        <dbReference type="Proteomes" id="UP000187209"/>
    </source>
</evidence>
<dbReference type="InterPro" id="IPR015655">
    <property type="entry name" value="PP2C"/>
</dbReference>
<keyword evidence="5" id="KW-0472">Membrane</keyword>
<accession>A0A1R2C1B7</accession>
<dbReference type="PROSITE" id="PS51746">
    <property type="entry name" value="PPM_2"/>
    <property type="match status" value="1"/>
</dbReference>
<keyword evidence="2" id="KW-0479">Metal-binding</keyword>
<evidence type="ECO:0000256" key="5">
    <source>
        <dbReference type="ARBA" id="ARBA00023136"/>
    </source>
</evidence>
<comment type="caution">
    <text evidence="8">The sequence shown here is derived from an EMBL/GenBank/DDBJ whole genome shotgun (WGS) entry which is preliminary data.</text>
</comment>